<feature type="region of interest" description="Disordered" evidence="1">
    <location>
        <begin position="1"/>
        <end position="42"/>
    </location>
</feature>
<proteinExistence type="predicted"/>
<comment type="caution">
    <text evidence="2">The sequence shown here is derived from an EMBL/GenBank/DDBJ whole genome shotgun (WGS) entry which is preliminary data.</text>
</comment>
<dbReference type="EMBL" id="NIRI02000042">
    <property type="protein sequence ID" value="KAG5447727.1"/>
    <property type="molecule type" value="Genomic_DNA"/>
</dbReference>
<dbReference type="AlphaFoldDB" id="A0A3R7D7N0"/>
<protein>
    <submittedName>
        <fullName evidence="2">Uncharacterized protein</fullName>
    </submittedName>
</protein>
<name>A0A3R7D7N0_CLOSI</name>
<evidence type="ECO:0000313" key="3">
    <source>
        <dbReference type="Proteomes" id="UP000286415"/>
    </source>
</evidence>
<dbReference type="Proteomes" id="UP000286415">
    <property type="component" value="Unassembled WGS sequence"/>
</dbReference>
<evidence type="ECO:0000313" key="2">
    <source>
        <dbReference type="EMBL" id="KAG5447727.1"/>
    </source>
</evidence>
<reference evidence="2 3" key="2">
    <citation type="journal article" date="2021" name="Genomics">
        <title>High-quality reference genome for Clonorchis sinensis.</title>
        <authorList>
            <person name="Young N.D."/>
            <person name="Stroehlein A.J."/>
            <person name="Kinkar L."/>
            <person name="Wang T."/>
            <person name="Sohn W.M."/>
            <person name="Chang B.C.H."/>
            <person name="Kaur P."/>
            <person name="Weisz D."/>
            <person name="Dudchenko O."/>
            <person name="Aiden E.L."/>
            <person name="Korhonen P.K."/>
            <person name="Gasser R.B."/>
        </authorList>
    </citation>
    <scope>NUCLEOTIDE SEQUENCE [LARGE SCALE GENOMIC DNA]</scope>
    <source>
        <strain evidence="2">Cs-k2</strain>
    </source>
</reference>
<reference evidence="2 3" key="1">
    <citation type="journal article" date="2018" name="Biotechnol. Adv.">
        <title>Improved genomic resources and new bioinformatic workflow for the carcinogenic parasite Clonorchis sinensis: Biotechnological implications.</title>
        <authorList>
            <person name="Wang D."/>
            <person name="Korhonen P.K."/>
            <person name="Gasser R.B."/>
            <person name="Young N.D."/>
        </authorList>
    </citation>
    <scope>NUCLEOTIDE SEQUENCE [LARGE SCALE GENOMIC DNA]</scope>
    <source>
        <strain evidence="2">Cs-k2</strain>
    </source>
</reference>
<accession>A0A3R7D7N0</accession>
<keyword evidence="3" id="KW-1185">Reference proteome</keyword>
<evidence type="ECO:0000256" key="1">
    <source>
        <dbReference type="SAM" id="MobiDB-lite"/>
    </source>
</evidence>
<dbReference type="InParanoid" id="A0A3R7D7N0"/>
<dbReference type="OrthoDB" id="10608007at2759"/>
<organism evidence="2 3">
    <name type="scientific">Clonorchis sinensis</name>
    <name type="common">Chinese liver fluke</name>
    <dbReference type="NCBI Taxonomy" id="79923"/>
    <lineage>
        <taxon>Eukaryota</taxon>
        <taxon>Metazoa</taxon>
        <taxon>Spiralia</taxon>
        <taxon>Lophotrochozoa</taxon>
        <taxon>Platyhelminthes</taxon>
        <taxon>Trematoda</taxon>
        <taxon>Digenea</taxon>
        <taxon>Opisthorchiida</taxon>
        <taxon>Opisthorchiata</taxon>
        <taxon>Opisthorchiidae</taxon>
        <taxon>Clonorchis</taxon>
    </lineage>
</organism>
<gene>
    <name evidence="2" type="ORF">CSKR_113078</name>
</gene>
<sequence>MCSSSGPGLGASSRDWTERSNRRKMKSWTTPPSAMRIQIPQSNDSNYSQEINTLKDTSFVILNGDAIRRKSRQSKSEQAQQTRHGHAWVNPLFEYIDTVPCVTCTTAIATVIYFKLLSLPISDTLSAIFDIVLVRCDKRQQKDRSCVHYLPTT</sequence>